<sequence>MINTLKPNGSKRIFFKPNRNIVFFSGVFDDDGTDHEENDDFNNYLKTTNQPNSGCDLDQDSNNELLSVYFIKEIFMPKCSSHSNMVKNK</sequence>
<reference evidence="1 2" key="1">
    <citation type="journal article" date="2018" name="Sci. Rep.">
        <title>Genomic signatures of local adaptation to the degree of environmental predictability in rotifers.</title>
        <authorList>
            <person name="Franch-Gras L."/>
            <person name="Hahn C."/>
            <person name="Garcia-Roger E.M."/>
            <person name="Carmona M.J."/>
            <person name="Serra M."/>
            <person name="Gomez A."/>
        </authorList>
    </citation>
    <scope>NUCLEOTIDE SEQUENCE [LARGE SCALE GENOMIC DNA]</scope>
    <source>
        <strain evidence="1">HYR1</strain>
    </source>
</reference>
<comment type="caution">
    <text evidence="1">The sequence shown here is derived from an EMBL/GenBank/DDBJ whole genome shotgun (WGS) entry which is preliminary data.</text>
</comment>
<dbReference type="AlphaFoldDB" id="A0A3M7PE24"/>
<protein>
    <submittedName>
        <fullName evidence="1">Uncharacterized protein</fullName>
    </submittedName>
</protein>
<accession>A0A3M7PE24</accession>
<keyword evidence="2" id="KW-1185">Reference proteome</keyword>
<organism evidence="1 2">
    <name type="scientific">Brachionus plicatilis</name>
    <name type="common">Marine rotifer</name>
    <name type="synonym">Brachionus muelleri</name>
    <dbReference type="NCBI Taxonomy" id="10195"/>
    <lineage>
        <taxon>Eukaryota</taxon>
        <taxon>Metazoa</taxon>
        <taxon>Spiralia</taxon>
        <taxon>Gnathifera</taxon>
        <taxon>Rotifera</taxon>
        <taxon>Eurotatoria</taxon>
        <taxon>Monogononta</taxon>
        <taxon>Pseudotrocha</taxon>
        <taxon>Ploima</taxon>
        <taxon>Brachionidae</taxon>
        <taxon>Brachionus</taxon>
    </lineage>
</organism>
<name>A0A3M7PE24_BRAPC</name>
<evidence type="ECO:0000313" key="1">
    <source>
        <dbReference type="EMBL" id="RMZ97345.1"/>
    </source>
</evidence>
<gene>
    <name evidence="1" type="ORF">BpHYR1_026571</name>
</gene>
<dbReference type="Proteomes" id="UP000276133">
    <property type="component" value="Unassembled WGS sequence"/>
</dbReference>
<evidence type="ECO:0000313" key="2">
    <source>
        <dbReference type="Proteomes" id="UP000276133"/>
    </source>
</evidence>
<proteinExistence type="predicted"/>
<dbReference type="EMBL" id="REGN01011468">
    <property type="protein sequence ID" value="RMZ97345.1"/>
    <property type="molecule type" value="Genomic_DNA"/>
</dbReference>